<gene>
    <name evidence="3" type="ORF">CYMTET_10037</name>
</gene>
<proteinExistence type="predicted"/>
<feature type="transmembrane region" description="Helical" evidence="2">
    <location>
        <begin position="128"/>
        <end position="151"/>
    </location>
</feature>
<keyword evidence="2" id="KW-0812">Transmembrane</keyword>
<feature type="transmembrane region" description="Helical" evidence="2">
    <location>
        <begin position="239"/>
        <end position="260"/>
    </location>
</feature>
<evidence type="ECO:0000256" key="1">
    <source>
        <dbReference type="SAM" id="MobiDB-lite"/>
    </source>
</evidence>
<dbReference type="AlphaFoldDB" id="A0AAE0GRJ0"/>
<feature type="compositionally biased region" description="Basic and acidic residues" evidence="1">
    <location>
        <begin position="690"/>
        <end position="718"/>
    </location>
</feature>
<evidence type="ECO:0000313" key="3">
    <source>
        <dbReference type="EMBL" id="KAK3282216.1"/>
    </source>
</evidence>
<name>A0AAE0GRJ0_9CHLO</name>
<feature type="transmembrane region" description="Helical" evidence="2">
    <location>
        <begin position="286"/>
        <end position="308"/>
    </location>
</feature>
<keyword evidence="2" id="KW-0472">Membrane</keyword>
<dbReference type="EMBL" id="LGRX02003458">
    <property type="protein sequence ID" value="KAK3282216.1"/>
    <property type="molecule type" value="Genomic_DNA"/>
</dbReference>
<feature type="transmembrane region" description="Helical" evidence="2">
    <location>
        <begin position="181"/>
        <end position="202"/>
    </location>
</feature>
<sequence>MESVPFLIAMLANSMKSHRPELLTYRSGWPWLVPIEAVRKVTHGYRVAVAYLVGVKPPAWAALKDVAGTPAFTTLVDPAISFVVRLSTQFLIVETTKTMQVFAGKSLNGQWYVGAAPDIDWGSKEHMYMIYGSVLFFTLYCLFIPGLKMYVIWRGVAERTLGDKQFQDRYKSLYLKQFPEFWWWFIFNSFGSQWVFVLIKVLVSDYPAVQGTLMVLLLGLQLAVVTVCQPNIKRRNNIVLVALQVVMLLMAILGMLSYTASCDAQDEEHGCLLSNETKGFCVSNEFLFVMFISLVSIFFLIIAWSVTVDRIENTQKAMLDRLKAAINCQLPLFDTENFGFEIMAWMDSLTIENKSELVSHLQELDGSFKLWVFQHTKQNEIAQTAITGKEPDLSLWDEALEHATDGAVDKVAGALVAMQGNHTLAEEEPHSKVTFYRRLVEQYPFTTDWIAGHGSMVDKQKKVLPHDKWKEMSSMLESFIRSRKGLLDFDPSRAVILGSLVKKDLRPYVCAWLATENAPRPSFLFAQKSWQVYWERSRPWAERCLTLEPNEDVANHKIQPAPTIGQGRHPTFKERLKHFYVTSMAAFRSELVSNESAFKQVWTDSGASKVFDSKASQQAMKVAQEGLARVGSLKALGRSNQVAALSAGGPNGKFGQASPANPDLQNGKDQSPRYESRELEAEGASSSIEHSIHEEVPLEHSKQTDYSIKEPEQNHMEQDSICSAGDSLGELLDGLERVAEREALTQQGVEF</sequence>
<evidence type="ECO:0008006" key="5">
    <source>
        <dbReference type="Google" id="ProtNLM"/>
    </source>
</evidence>
<organism evidence="3 4">
    <name type="scientific">Cymbomonas tetramitiformis</name>
    <dbReference type="NCBI Taxonomy" id="36881"/>
    <lineage>
        <taxon>Eukaryota</taxon>
        <taxon>Viridiplantae</taxon>
        <taxon>Chlorophyta</taxon>
        <taxon>Pyramimonadophyceae</taxon>
        <taxon>Pyramimonadales</taxon>
        <taxon>Pyramimonadaceae</taxon>
        <taxon>Cymbomonas</taxon>
    </lineage>
</organism>
<keyword evidence="2" id="KW-1133">Transmembrane helix</keyword>
<evidence type="ECO:0000256" key="2">
    <source>
        <dbReference type="SAM" id="Phobius"/>
    </source>
</evidence>
<evidence type="ECO:0000313" key="4">
    <source>
        <dbReference type="Proteomes" id="UP001190700"/>
    </source>
</evidence>
<feature type="compositionally biased region" description="Basic and acidic residues" evidence="1">
    <location>
        <begin position="670"/>
        <end position="680"/>
    </location>
</feature>
<feature type="transmembrane region" description="Helical" evidence="2">
    <location>
        <begin position="208"/>
        <end position="227"/>
    </location>
</feature>
<feature type="region of interest" description="Disordered" evidence="1">
    <location>
        <begin position="647"/>
        <end position="721"/>
    </location>
</feature>
<reference evidence="3 4" key="1">
    <citation type="journal article" date="2015" name="Genome Biol. Evol.">
        <title>Comparative Genomics of a Bacterivorous Green Alga Reveals Evolutionary Causalities and Consequences of Phago-Mixotrophic Mode of Nutrition.</title>
        <authorList>
            <person name="Burns J.A."/>
            <person name="Paasch A."/>
            <person name="Narechania A."/>
            <person name="Kim E."/>
        </authorList>
    </citation>
    <scope>NUCLEOTIDE SEQUENCE [LARGE SCALE GENOMIC DNA]</scope>
    <source>
        <strain evidence="3 4">PLY_AMNH</strain>
    </source>
</reference>
<keyword evidence="4" id="KW-1185">Reference proteome</keyword>
<protein>
    <recommendedName>
        <fullName evidence="5">TRP C-terminal domain-containing protein</fullName>
    </recommendedName>
</protein>
<dbReference type="Proteomes" id="UP001190700">
    <property type="component" value="Unassembled WGS sequence"/>
</dbReference>
<accession>A0AAE0GRJ0</accession>
<comment type="caution">
    <text evidence="3">The sequence shown here is derived from an EMBL/GenBank/DDBJ whole genome shotgun (WGS) entry which is preliminary data.</text>
</comment>